<sequence length="68" mass="7886">MSKCPYCSKDLHLDDFFETSKRETKKGKIKISWGKFKGEHKRFSPYSKMWACPSCDTILGFSEWNAGS</sequence>
<dbReference type="AlphaFoldDB" id="A0A0F9PB59"/>
<protein>
    <submittedName>
        <fullName evidence="1">Uncharacterized protein</fullName>
    </submittedName>
</protein>
<reference evidence="1" key="1">
    <citation type="journal article" date="2015" name="Nature">
        <title>Complex archaea that bridge the gap between prokaryotes and eukaryotes.</title>
        <authorList>
            <person name="Spang A."/>
            <person name="Saw J.H."/>
            <person name="Jorgensen S.L."/>
            <person name="Zaremba-Niedzwiedzka K."/>
            <person name="Martijn J."/>
            <person name="Lind A.E."/>
            <person name="van Eijk R."/>
            <person name="Schleper C."/>
            <person name="Guy L."/>
            <person name="Ettema T.J."/>
        </authorList>
    </citation>
    <scope>NUCLEOTIDE SEQUENCE</scope>
</reference>
<proteinExistence type="predicted"/>
<dbReference type="EMBL" id="LAZR01002512">
    <property type="protein sequence ID" value="KKN29080.1"/>
    <property type="molecule type" value="Genomic_DNA"/>
</dbReference>
<organism evidence="1">
    <name type="scientific">marine sediment metagenome</name>
    <dbReference type="NCBI Taxonomy" id="412755"/>
    <lineage>
        <taxon>unclassified sequences</taxon>
        <taxon>metagenomes</taxon>
        <taxon>ecological metagenomes</taxon>
    </lineage>
</organism>
<accession>A0A0F9PB59</accession>
<gene>
    <name evidence="1" type="ORF">LCGC14_0847750</name>
</gene>
<evidence type="ECO:0000313" key="1">
    <source>
        <dbReference type="EMBL" id="KKN29080.1"/>
    </source>
</evidence>
<comment type="caution">
    <text evidence="1">The sequence shown here is derived from an EMBL/GenBank/DDBJ whole genome shotgun (WGS) entry which is preliminary data.</text>
</comment>
<name>A0A0F9PB59_9ZZZZ</name>